<evidence type="ECO:0000256" key="3">
    <source>
        <dbReference type="ARBA" id="ARBA00022844"/>
    </source>
</evidence>
<dbReference type="InterPro" id="IPR005306">
    <property type="entry name" value="Nepo_coat_N"/>
</dbReference>
<dbReference type="SUPFAM" id="SSF88633">
    <property type="entry name" value="Positive stranded ssRNA viruses"/>
    <property type="match status" value="3"/>
</dbReference>
<evidence type="ECO:0000259" key="5">
    <source>
        <dbReference type="Pfam" id="PF03688"/>
    </source>
</evidence>
<dbReference type="GO" id="GO:0005198">
    <property type="term" value="F:structural molecule activity"/>
    <property type="evidence" value="ECO:0007669"/>
    <property type="project" value="InterPro"/>
</dbReference>
<reference evidence="7" key="1">
    <citation type="submission" date="2023-11" db="EMBL/GenBank/DDBJ databases">
        <authorList>
            <person name="Sidharthan V.K."/>
            <person name="Reddy V."/>
            <person name="Kiran G."/>
            <person name="Rajeswari V."/>
            <person name="Baranwal V.K."/>
        </authorList>
    </citation>
    <scope>NUCLEOTIDE SEQUENCE</scope>
    <source>
        <strain evidence="7">Leu dub</strain>
    </source>
</reference>
<reference evidence="7" key="2">
    <citation type="journal article" date="2024" name="Arch. Virol.">
        <title>Probing of plant transcriptomes reveals the hidden genetic diversity of the family Secoviridae.</title>
        <authorList>
            <person name="Sidharthan V.K."/>
            <person name="Reddy V."/>
            <person name="Kiran G."/>
            <person name="Rajeswari V."/>
            <person name="Baranwal V.K."/>
            <person name="Kumar M.K."/>
            <person name="Kumar K.S."/>
        </authorList>
    </citation>
    <scope>NUCLEOTIDE SEQUENCE</scope>
    <source>
        <strain evidence="7">Leu dub</strain>
    </source>
</reference>
<evidence type="ECO:0000256" key="2">
    <source>
        <dbReference type="ARBA" id="ARBA00022561"/>
    </source>
</evidence>
<dbReference type="Pfam" id="PF03689">
    <property type="entry name" value="Nepo_coat_N"/>
    <property type="match status" value="1"/>
</dbReference>
<evidence type="ECO:0000259" key="4">
    <source>
        <dbReference type="Pfam" id="PF03391"/>
    </source>
</evidence>
<keyword evidence="3" id="KW-0946">Virion</keyword>
<proteinExistence type="predicted"/>
<dbReference type="Pfam" id="PF03391">
    <property type="entry name" value="Nepo_coat"/>
    <property type="match status" value="1"/>
</dbReference>
<protein>
    <submittedName>
        <fullName evidence="7">Polyprotein</fullName>
    </submittedName>
</protein>
<evidence type="ECO:0000256" key="1">
    <source>
        <dbReference type="ARBA" id="ARBA00004328"/>
    </source>
</evidence>
<organism evidence="7">
    <name type="scientific">Cederberg Conebush nepovirus</name>
    <dbReference type="NCBI Taxonomy" id="3115760"/>
    <lineage>
        <taxon>Viruses</taxon>
        <taxon>Riboviria</taxon>
        <taxon>Orthornavirae</taxon>
        <taxon>Pisuviricota</taxon>
        <taxon>Pisoniviricetes</taxon>
        <taxon>Picornavirales</taxon>
        <taxon>Secoviridae</taxon>
        <taxon>Comovirinae</taxon>
        <taxon>Nepovirus</taxon>
    </lineage>
</organism>
<dbReference type="InterPro" id="IPR005054">
    <property type="entry name" value="Nepo_coat"/>
</dbReference>
<dbReference type="InterPro" id="IPR029053">
    <property type="entry name" value="Viral_coat"/>
</dbReference>
<name>A0AAT9J7U6_9SECO</name>
<feature type="domain" description="Nepovirus coat protein C-terminal" evidence="5">
    <location>
        <begin position="1087"/>
        <end position="1247"/>
    </location>
</feature>
<evidence type="ECO:0000259" key="6">
    <source>
        <dbReference type="Pfam" id="PF03689"/>
    </source>
</evidence>
<sequence>MGFGDLFSRFRESALATAKKAAIERLQQLQNFWSGNSQASLVDASGYFQLVRETSLVEPTLLPRLPASYVASASYEAYWDPEQVSGFHKSSPPPSFSGKLPRTFRRCITRQHTENLYLQQFLRLPDDDGPLLKCPTVSVDAHVARHCTMLYHSSYDYENRPHEGWSRERYTQCTQMLYLLQSLGCNTIWFDRATGKSLIWQDLRQSVIGMDLAVIEEAFCEHYLLRKLSTPEEVEKYKWREAYLKPKMGIAHKKIEIRELKPVMDSDRVPAFDEIGYNELFVSWHALRGSLETMPDEYASMPPYVEYVNTPNMEVFQCYLYLFYHCNRATLLHSATSPLIGKKLQLCQARAAPDQEEREDQEHLREITGAEAAIPISSLIDSLRRKEKYVREKKFESATEGRVALGSELCLSKKDIFLTQSYMEKWMSKGFLRGWGKDDSFITLPEAQQTCKTEVVRFPGLLRQYAENEIPASKQVTIRLPRPSEEKLRKKSEAGWREVKAVALDLNISCYVGEGSNMIAFCTLMHNISEDARECAQAGAYLTLGHSRAKLLTLPLVTSFLSADLFDQEAYKESMLLAVVFFGGRGIVEGTPIFGFSALEFSEYFPDSYCGITHEKDSWTEILNRNSHGKKTRFQAGFNVIQALEKEQVPATGEIPAFELEAPCRNTIVATYDSHGRVDKGVPRTQSFHIPSTSFGGNMASTVPLMRQGSGTSNRSFASSIPIRRYNPRSEHESLRIGNACAAGFSQKDFAGCQTVSCPKEVKSGTVLATINLHHLFVESNTRFSRMWQEKGYFTGDIYVKIHLASSVYSGLAFYHVLDCYSRIPSTYSGKMPGKIARQFKTFLHCLNDPDSSLYVFNVGKEIGGSLFFGDTGFAVPKLWITCATDSFVAFSKSFAFQVHFFCVPGREEVDSLEQIPYLEYPISCKALEMVDQFVSEMPFKIGANSSHSTSLAAFTPAQDGNYKVFSWFDARLAHFMNIGGDITFEAIVSSNCFIRATMRAYIWSGSTSFANLSQQPHADFEGNAVFTLPVMGPFHAYSTGGSPSLTLRIVPLCEAYSPETVDGTFHLHVRIKSIRFDENIVRSIDYGATVAWFMLENDKRADLVELLIPPRCVDLQSKDFKIHNFRSPFAMLCATSGMHHGRVKLIFQWTLSENVELGKQKGTINFSKGCGKLTDNWRGAIYHFNSLTTSHEMDFEFASFAGATISGEVNHEFQNWAYFASASGKTLSSITVSMQILPGMRFYGRSAGPF</sequence>
<feature type="domain" description="Nepovirus coat protein N-terminal" evidence="6">
    <location>
        <begin position="750"/>
        <end position="839"/>
    </location>
</feature>
<dbReference type="EMBL" id="BK065069">
    <property type="protein sequence ID" value="DBA54738.1"/>
    <property type="molecule type" value="Genomic_RNA"/>
</dbReference>
<accession>A0AAT9J7U6</accession>
<dbReference type="InterPro" id="IPR005305">
    <property type="entry name" value="Nepo_coat_C"/>
</dbReference>
<comment type="subcellular location">
    <subcellularLocation>
        <location evidence="1">Virion</location>
    </subcellularLocation>
</comment>
<feature type="domain" description="Nepovirus coat protein" evidence="4">
    <location>
        <begin position="917"/>
        <end position="1077"/>
    </location>
</feature>
<dbReference type="Gene3D" id="2.60.120.20">
    <property type="match status" value="2"/>
</dbReference>
<evidence type="ECO:0000313" key="7">
    <source>
        <dbReference type="EMBL" id="DBA54738.1"/>
    </source>
</evidence>
<keyword evidence="2" id="KW-0167">Capsid protein</keyword>
<dbReference type="GO" id="GO:0019028">
    <property type="term" value="C:viral capsid"/>
    <property type="evidence" value="ECO:0007669"/>
    <property type="project" value="UniProtKB-KW"/>
</dbReference>
<dbReference type="Pfam" id="PF03688">
    <property type="entry name" value="Nepo_coat_C"/>
    <property type="match status" value="1"/>
</dbReference>